<reference evidence="2" key="1">
    <citation type="submission" date="2014-11" db="EMBL/GenBank/DDBJ databases">
        <authorList>
            <person name="Otto D Thomas"/>
            <person name="Naeem Raeece"/>
        </authorList>
    </citation>
    <scope>NUCLEOTIDE SEQUENCE</scope>
</reference>
<dbReference type="VEuPathDB" id="CryptoDB:Cvel_5582"/>
<name>A0A0G4H2K0_9ALVE</name>
<organism evidence="2">
    <name type="scientific">Chromera velia CCMP2878</name>
    <dbReference type="NCBI Taxonomy" id="1169474"/>
    <lineage>
        <taxon>Eukaryota</taxon>
        <taxon>Sar</taxon>
        <taxon>Alveolata</taxon>
        <taxon>Colpodellida</taxon>
        <taxon>Chromeraceae</taxon>
        <taxon>Chromera</taxon>
    </lineage>
</organism>
<dbReference type="EMBL" id="CDMZ01001798">
    <property type="protein sequence ID" value="CEM37704.1"/>
    <property type="molecule type" value="Genomic_DNA"/>
</dbReference>
<dbReference type="AlphaFoldDB" id="A0A0G4H2K0"/>
<keyword evidence="1" id="KW-1133">Transmembrane helix</keyword>
<proteinExistence type="predicted"/>
<keyword evidence="1" id="KW-0472">Membrane</keyword>
<feature type="transmembrane region" description="Helical" evidence="1">
    <location>
        <begin position="340"/>
        <end position="368"/>
    </location>
</feature>
<protein>
    <submittedName>
        <fullName evidence="2">Uncharacterized protein</fullName>
    </submittedName>
</protein>
<feature type="transmembrane region" description="Helical" evidence="1">
    <location>
        <begin position="374"/>
        <end position="395"/>
    </location>
</feature>
<evidence type="ECO:0000256" key="1">
    <source>
        <dbReference type="SAM" id="Phobius"/>
    </source>
</evidence>
<keyword evidence="1" id="KW-0812">Transmembrane</keyword>
<gene>
    <name evidence="2" type="ORF">Cvel_5582</name>
</gene>
<feature type="transmembrane region" description="Helical" evidence="1">
    <location>
        <begin position="313"/>
        <end position="333"/>
    </location>
</feature>
<accession>A0A0G4H2K0</accession>
<evidence type="ECO:0000313" key="2">
    <source>
        <dbReference type="EMBL" id="CEM37704.1"/>
    </source>
</evidence>
<sequence>MALHRWTSHGLGVLSSRGLSTRVSSLLGRQAGGRWPGAQGGAVAAARAAFSSSVPSENGVARTRSHRPLGMSAEGEALVGQLRQNPEVAQKFALPDVARAFASCVPSSAREAARLGVSVDEGSREVSVGLFLDQGRGGLPVPPLHHTPVQANATSPFEDPTRLAAATAVSEALQVVDRRSLGVDGVGENVFGSLPEGGARAFGPAAGRSAAEMGGALPDMEVTMRLREGAEGVMGDGAQQEALDAFRRALGQTPNAGNLGALGTGGLSVPPPALQQPEAPRFPLGLDFGGEGSPSSGLHGGLSKFSLNQFLSFGYGYVFSLRDIFIFAFRLIFQTGRPMMAVYIGGTLMKTVFSITLSYSFLLFFSLIAGFEVFYFGLQCYIGFVFLSFFSEGALM</sequence>